<reference evidence="1" key="1">
    <citation type="submission" date="2021-06" db="EMBL/GenBank/DDBJ databases">
        <authorList>
            <person name="Arsene-Ploetze F."/>
        </authorList>
    </citation>
    <scope>NUCLEOTIDE SEQUENCE</scope>
    <source>
        <strain evidence="1">SBRY1</strain>
    </source>
</reference>
<comment type="caution">
    <text evidence="1">The sequence shown here is derived from an EMBL/GenBank/DDBJ whole genome shotgun (WGS) entry which is preliminary data.</text>
</comment>
<protein>
    <submittedName>
        <fullName evidence="1">Uncharacterized protein</fullName>
    </submittedName>
</protein>
<name>A0A9W4E5M3_9ACTN</name>
<sequence>MGFAQKWGRKRMTKGAIAARERGENTYVHTLASPLEEIRSRYIAVIESEGWKLTGVKENPATPKERWTLTFRRSAGAGIDPTQPQADTASS</sequence>
<dbReference type="Proteomes" id="UP001153328">
    <property type="component" value="Unassembled WGS sequence"/>
</dbReference>
<dbReference type="EMBL" id="CAJVAX010000009">
    <property type="protein sequence ID" value="CAG7623898.1"/>
    <property type="molecule type" value="Genomic_DNA"/>
</dbReference>
<organism evidence="1 2">
    <name type="scientific">Actinacidiphila bryophytorum</name>
    <dbReference type="NCBI Taxonomy" id="1436133"/>
    <lineage>
        <taxon>Bacteria</taxon>
        <taxon>Bacillati</taxon>
        <taxon>Actinomycetota</taxon>
        <taxon>Actinomycetes</taxon>
        <taxon>Kitasatosporales</taxon>
        <taxon>Streptomycetaceae</taxon>
        <taxon>Actinacidiphila</taxon>
    </lineage>
</organism>
<dbReference type="AlphaFoldDB" id="A0A9W4E5M3"/>
<accession>A0A9W4E5M3</accession>
<evidence type="ECO:0000313" key="2">
    <source>
        <dbReference type="Proteomes" id="UP001153328"/>
    </source>
</evidence>
<proteinExistence type="predicted"/>
<gene>
    <name evidence="1" type="ORF">SBRY_170021</name>
</gene>
<keyword evidence="2" id="KW-1185">Reference proteome</keyword>
<evidence type="ECO:0000313" key="1">
    <source>
        <dbReference type="EMBL" id="CAG7623898.1"/>
    </source>
</evidence>
<dbReference type="RefSeq" id="WP_205048843.1">
    <property type="nucleotide sequence ID" value="NZ_CAJVAX010000009.1"/>
</dbReference>